<proteinExistence type="predicted"/>
<evidence type="ECO:0000313" key="1">
    <source>
        <dbReference type="EMBL" id="SNU84313.1"/>
    </source>
</evidence>
<dbReference type="Proteomes" id="UP000215126">
    <property type="component" value="Chromosome 1"/>
</dbReference>
<keyword evidence="2" id="KW-1185">Reference proteome</keyword>
<dbReference type="OrthoDB" id="8943180at2"/>
<accession>A0A239SI00</accession>
<dbReference type="GeneID" id="88094585"/>
<evidence type="ECO:0000313" key="2">
    <source>
        <dbReference type="Proteomes" id="UP000215126"/>
    </source>
</evidence>
<dbReference type="EMBL" id="LT906435">
    <property type="protein sequence ID" value="SNU84313.1"/>
    <property type="molecule type" value="Genomic_DNA"/>
</dbReference>
<reference evidence="1 2" key="1">
    <citation type="submission" date="2017-06" db="EMBL/GenBank/DDBJ databases">
        <authorList>
            <consortium name="Pathogen Informatics"/>
        </authorList>
    </citation>
    <scope>NUCLEOTIDE SEQUENCE [LARGE SCALE GENOMIC DNA]</scope>
    <source>
        <strain evidence="1 2">NCTC13161</strain>
    </source>
</reference>
<dbReference type="KEGG" id="pspu:NA29_13880"/>
<gene>
    <name evidence="1" type="ORF">SAMEA4530655_01924</name>
</gene>
<dbReference type="RefSeq" id="WP_039397791.1">
    <property type="nucleotide sequence ID" value="NZ_CABPRX010000003.1"/>
</dbReference>
<name>A0A239SI00_9BURK</name>
<organism evidence="1 2">
    <name type="scientific">Pandoraea sputorum</name>
    <dbReference type="NCBI Taxonomy" id="93222"/>
    <lineage>
        <taxon>Bacteria</taxon>
        <taxon>Pseudomonadati</taxon>
        <taxon>Pseudomonadota</taxon>
        <taxon>Betaproteobacteria</taxon>
        <taxon>Burkholderiales</taxon>
        <taxon>Burkholderiaceae</taxon>
        <taxon>Pandoraea</taxon>
    </lineage>
</organism>
<protein>
    <submittedName>
        <fullName evidence="1">Uncharacterized protein</fullName>
    </submittedName>
</protein>
<dbReference type="AlphaFoldDB" id="A0A239SI00"/>
<sequence>MRDLYNTRFVVIPFRKGAGGNLLPIEVRPVRTSFGAVRVAHSMRELHAGVAAYEVQLDPETGAMDSPKVLFQHGRVPALDEYSTA</sequence>